<keyword evidence="3" id="KW-1185">Reference proteome</keyword>
<keyword evidence="1" id="KW-1133">Transmembrane helix</keyword>
<dbReference type="Proteomes" id="UP001235547">
    <property type="component" value="Chromosome 2"/>
</dbReference>
<accession>A0ABY8CMT2</accession>
<keyword evidence="1" id="KW-0812">Transmembrane</keyword>
<dbReference type="EMBL" id="CP120370">
    <property type="protein sequence ID" value="WEX79929.1"/>
    <property type="molecule type" value="Genomic_DNA"/>
</dbReference>
<evidence type="ECO:0000313" key="3">
    <source>
        <dbReference type="Proteomes" id="UP001235547"/>
    </source>
</evidence>
<organism evidence="2 3">
    <name type="scientific">Sinorhizobium numidicum</name>
    <dbReference type="NCBI Taxonomy" id="680248"/>
    <lineage>
        <taxon>Bacteria</taxon>
        <taxon>Pseudomonadati</taxon>
        <taxon>Pseudomonadota</taxon>
        <taxon>Alphaproteobacteria</taxon>
        <taxon>Hyphomicrobiales</taxon>
        <taxon>Rhizobiaceae</taxon>
        <taxon>Sinorhizobium/Ensifer group</taxon>
        <taxon>Sinorhizobium</taxon>
    </lineage>
</organism>
<proteinExistence type="predicted"/>
<keyword evidence="1" id="KW-0472">Membrane</keyword>
<evidence type="ECO:0000256" key="1">
    <source>
        <dbReference type="SAM" id="Phobius"/>
    </source>
</evidence>
<gene>
    <name evidence="2" type="ORF">PYH38_001305</name>
</gene>
<sequence>MTIIELVLASQIGVRRTEKRKIDLDHIESHRVLLRICAFLPVLVATVVALEIAGSENSAVVETAIVD</sequence>
<name>A0ABY8CMT2_9HYPH</name>
<reference evidence="2 3" key="1">
    <citation type="submission" date="2023-03" db="EMBL/GenBank/DDBJ databases">
        <authorList>
            <person name="Kaur S."/>
            <person name="Espinosa-Saiz D."/>
            <person name="Velazquez E."/>
            <person name="Menendez E."/>
            <person name="diCenzo G.C."/>
        </authorList>
    </citation>
    <scope>NUCLEOTIDE SEQUENCE [LARGE SCALE GENOMIC DNA]</scope>
    <source>
        <strain evidence="2 3">LMG 27395</strain>
    </source>
</reference>
<dbReference type="RefSeq" id="WP_280730630.1">
    <property type="nucleotide sequence ID" value="NZ_CP120367.1"/>
</dbReference>
<feature type="transmembrane region" description="Helical" evidence="1">
    <location>
        <begin position="32"/>
        <end position="53"/>
    </location>
</feature>
<evidence type="ECO:0000313" key="2">
    <source>
        <dbReference type="EMBL" id="WEX79929.1"/>
    </source>
</evidence>
<protein>
    <submittedName>
        <fullName evidence="2">Uncharacterized protein</fullName>
    </submittedName>
</protein>